<keyword evidence="4" id="KW-0540">Nuclease</keyword>
<protein>
    <submittedName>
        <fullName evidence="16">DNA repair protein rad2</fullName>
    </submittedName>
</protein>
<dbReference type="InterPro" id="IPR006084">
    <property type="entry name" value="XPG/Rad2"/>
</dbReference>
<feature type="compositionally biased region" description="Acidic residues" evidence="13">
    <location>
        <begin position="746"/>
        <end position="760"/>
    </location>
</feature>
<dbReference type="SMART" id="SM00279">
    <property type="entry name" value="HhH2"/>
    <property type="match status" value="1"/>
</dbReference>
<evidence type="ECO:0000256" key="2">
    <source>
        <dbReference type="ARBA" id="ARBA00004123"/>
    </source>
</evidence>
<reference evidence="16" key="1">
    <citation type="submission" date="2022-07" db="EMBL/GenBank/DDBJ databases">
        <title>Phylogenomic reconstructions and comparative analyses of Kickxellomycotina fungi.</title>
        <authorList>
            <person name="Reynolds N.K."/>
            <person name="Stajich J.E."/>
            <person name="Barry K."/>
            <person name="Grigoriev I.V."/>
            <person name="Crous P."/>
            <person name="Smith M.E."/>
        </authorList>
    </citation>
    <scope>NUCLEOTIDE SEQUENCE</scope>
    <source>
        <strain evidence="16">IMI 214461</strain>
    </source>
</reference>
<dbReference type="PRINTS" id="PR00066">
    <property type="entry name" value="XRODRMPGMNTG"/>
</dbReference>
<dbReference type="InterPro" id="IPR006085">
    <property type="entry name" value="XPG_DNA_repair_N"/>
</dbReference>
<dbReference type="Gene3D" id="1.10.150.20">
    <property type="entry name" value="5' to 3' exonuclease, C-terminal subdomain"/>
    <property type="match status" value="1"/>
</dbReference>
<dbReference type="PANTHER" id="PTHR16171:SF7">
    <property type="entry name" value="DNA REPAIR PROTEIN RAD2"/>
    <property type="match status" value="1"/>
</dbReference>
<dbReference type="SUPFAM" id="SSF47807">
    <property type="entry name" value="5' to 3' exonuclease, C-terminal subdomain"/>
    <property type="match status" value="1"/>
</dbReference>
<evidence type="ECO:0000256" key="1">
    <source>
        <dbReference type="ARBA" id="ARBA00001946"/>
    </source>
</evidence>
<dbReference type="InterPro" id="IPR036279">
    <property type="entry name" value="5-3_exonuclease_C_sf"/>
</dbReference>
<evidence type="ECO:0000256" key="12">
    <source>
        <dbReference type="SAM" id="Coils"/>
    </source>
</evidence>
<evidence type="ECO:0000256" key="7">
    <source>
        <dbReference type="ARBA" id="ARBA00022763"/>
    </source>
</evidence>
<keyword evidence="9" id="KW-0460">Magnesium</keyword>
<evidence type="ECO:0000256" key="4">
    <source>
        <dbReference type="ARBA" id="ARBA00022722"/>
    </source>
</evidence>
<dbReference type="GO" id="GO:0004520">
    <property type="term" value="F:DNA endonuclease activity"/>
    <property type="evidence" value="ECO:0007669"/>
    <property type="project" value="TreeGrafter"/>
</dbReference>
<keyword evidence="6" id="KW-0255">Endonuclease</keyword>
<keyword evidence="17" id="KW-1185">Reference proteome</keyword>
<dbReference type="EMBL" id="JANBQF010000032">
    <property type="protein sequence ID" value="KAJ2007242.1"/>
    <property type="molecule type" value="Genomic_DNA"/>
</dbReference>
<name>A0A9W8BHI9_9FUNG</name>
<dbReference type="InterPro" id="IPR008918">
    <property type="entry name" value="HhH2"/>
</dbReference>
<dbReference type="GO" id="GO:0005634">
    <property type="term" value="C:nucleus"/>
    <property type="evidence" value="ECO:0007669"/>
    <property type="project" value="UniProtKB-SubCell"/>
</dbReference>
<dbReference type="PROSITE" id="PS00842">
    <property type="entry name" value="XPG_2"/>
    <property type="match status" value="1"/>
</dbReference>
<dbReference type="CDD" id="cd09868">
    <property type="entry name" value="PIN_XPG_RAD2"/>
    <property type="match status" value="2"/>
</dbReference>
<feature type="region of interest" description="Disordered" evidence="13">
    <location>
        <begin position="119"/>
        <end position="166"/>
    </location>
</feature>
<dbReference type="InterPro" id="IPR029060">
    <property type="entry name" value="PIN-like_dom_sf"/>
</dbReference>
<feature type="coiled-coil region" evidence="12">
    <location>
        <begin position="447"/>
        <end position="481"/>
    </location>
</feature>
<dbReference type="Pfam" id="PF00867">
    <property type="entry name" value="XPG_I"/>
    <property type="match status" value="1"/>
</dbReference>
<evidence type="ECO:0000256" key="10">
    <source>
        <dbReference type="ARBA" id="ARBA00023204"/>
    </source>
</evidence>
<evidence type="ECO:0000256" key="9">
    <source>
        <dbReference type="ARBA" id="ARBA00022842"/>
    </source>
</evidence>
<dbReference type="Pfam" id="PF00752">
    <property type="entry name" value="XPG_N"/>
    <property type="match status" value="1"/>
</dbReference>
<dbReference type="GO" id="GO:0006289">
    <property type="term" value="P:nucleotide-excision repair"/>
    <property type="evidence" value="ECO:0007669"/>
    <property type="project" value="InterPro"/>
</dbReference>
<evidence type="ECO:0000259" key="14">
    <source>
        <dbReference type="SMART" id="SM00484"/>
    </source>
</evidence>
<dbReference type="GO" id="GO:0046872">
    <property type="term" value="F:metal ion binding"/>
    <property type="evidence" value="ECO:0007669"/>
    <property type="project" value="UniProtKB-KW"/>
</dbReference>
<comment type="similarity">
    <text evidence="3">Belongs to the XPG/RAD2 endonuclease family. XPG subfamily.</text>
</comment>
<dbReference type="PROSITE" id="PS00841">
    <property type="entry name" value="XPG_1"/>
    <property type="match status" value="1"/>
</dbReference>
<evidence type="ECO:0000259" key="15">
    <source>
        <dbReference type="SMART" id="SM00485"/>
    </source>
</evidence>
<comment type="cofactor">
    <cofactor evidence="1">
        <name>Mg(2+)</name>
        <dbReference type="ChEBI" id="CHEBI:18420"/>
    </cofactor>
</comment>
<keyword evidence="12" id="KW-0175">Coiled coil</keyword>
<feature type="domain" description="XPG N-terminal" evidence="15">
    <location>
        <begin position="1"/>
        <end position="98"/>
    </location>
</feature>
<evidence type="ECO:0000313" key="16">
    <source>
        <dbReference type="EMBL" id="KAJ2007242.1"/>
    </source>
</evidence>
<dbReference type="SMART" id="SM00484">
    <property type="entry name" value="XPGI"/>
    <property type="match status" value="1"/>
</dbReference>
<keyword evidence="10" id="KW-0234">DNA repair</keyword>
<accession>A0A9W8BHI9</accession>
<proteinExistence type="inferred from homology"/>
<evidence type="ECO:0000256" key="6">
    <source>
        <dbReference type="ARBA" id="ARBA00022759"/>
    </source>
</evidence>
<dbReference type="SMART" id="SM00485">
    <property type="entry name" value="XPGN"/>
    <property type="match status" value="1"/>
</dbReference>
<feature type="compositionally biased region" description="Basic and acidic residues" evidence="13">
    <location>
        <begin position="697"/>
        <end position="709"/>
    </location>
</feature>
<comment type="subcellular location">
    <subcellularLocation>
        <location evidence="2">Nucleus</location>
    </subcellularLocation>
</comment>
<organism evidence="16 17">
    <name type="scientific">Coemansia thaxteri</name>
    <dbReference type="NCBI Taxonomy" id="2663907"/>
    <lineage>
        <taxon>Eukaryota</taxon>
        <taxon>Fungi</taxon>
        <taxon>Fungi incertae sedis</taxon>
        <taxon>Zoopagomycota</taxon>
        <taxon>Kickxellomycotina</taxon>
        <taxon>Kickxellomycetes</taxon>
        <taxon>Kickxellales</taxon>
        <taxon>Kickxellaceae</taxon>
        <taxon>Coemansia</taxon>
    </lineage>
</organism>
<keyword evidence="11" id="KW-0539">Nucleus</keyword>
<dbReference type="InterPro" id="IPR019974">
    <property type="entry name" value="XPG_CS"/>
</dbReference>
<evidence type="ECO:0000313" key="17">
    <source>
        <dbReference type="Proteomes" id="UP001150907"/>
    </source>
</evidence>
<comment type="caution">
    <text evidence="16">The sequence shown here is derived from an EMBL/GenBank/DDBJ whole genome shotgun (WGS) entry which is preliminary data.</text>
</comment>
<evidence type="ECO:0000256" key="3">
    <source>
        <dbReference type="ARBA" id="ARBA00005283"/>
    </source>
</evidence>
<evidence type="ECO:0000256" key="11">
    <source>
        <dbReference type="ARBA" id="ARBA00023242"/>
    </source>
</evidence>
<dbReference type="InterPro" id="IPR001044">
    <property type="entry name" value="XPG/Rad2_eukaryotes"/>
</dbReference>
<dbReference type="Proteomes" id="UP001150907">
    <property type="component" value="Unassembled WGS sequence"/>
</dbReference>
<evidence type="ECO:0000256" key="13">
    <source>
        <dbReference type="SAM" id="MobiDB-lite"/>
    </source>
</evidence>
<dbReference type="PRINTS" id="PR00853">
    <property type="entry name" value="XPGRADSUPER"/>
</dbReference>
<feature type="domain" description="XPG-I" evidence="14">
    <location>
        <begin position="852"/>
        <end position="924"/>
    </location>
</feature>
<gene>
    <name evidence="16" type="primary">RAD2</name>
    <name evidence="16" type="ORF">H4R26_000906</name>
</gene>
<dbReference type="PANTHER" id="PTHR16171">
    <property type="entry name" value="DNA REPAIR PROTEIN COMPLEMENTING XP-G CELLS-RELATED"/>
    <property type="match status" value="1"/>
</dbReference>
<dbReference type="InterPro" id="IPR006086">
    <property type="entry name" value="XPG-I_dom"/>
</dbReference>
<sequence length="1152" mass="127239">MGVKGLWTLLEPAARPVRLEALSHKRLAIDASIWLYQLLKAMKDDEGNPLEDAHILGFYRRICKLLYYGIRPVFVFDGGAPDLKRSTIAERQAMRETKTRDAKRAAHHLLQTQLKLHALGGDPSANSAPPRATGLDGTPSPPKKRKRDEYELPPISQSALATRAENERDLRMAHPDDLQRLLQLASRQSESLGDEVEVDTQSAAFLALSPEDQHDIIVALKVRSRQTSHDRLQHMLQSSESALDFSKQQISLLVKRNNLTQQWLQVTGHTHRTAASANAPSSAVSAGRVAAERNREYMLIKSDQPGGGWTLRLGGDAPVTTQPEPTKPIIVMSSSDAEGYASSEFEDIPPKFSESPTPPSHTPSRLSLARLAVIGNNGTSHGAQACQPYEESAIQVAHTVTSESGGHSVEPSDAMSIAASGSDVEYAEYLSSSSENGYEGSDEEPELMDMYDDYEDQERAMAQHEQRQRDLHLQRQREEQALLEMPADEFLESWMQLVTPVMLHFDPGIFTSMRQWMTVESTLEIERLSCSVNRQLGKQPDINMDNLADDSAVAQAGSAAMELQITRARVMRLTLLSNYLSYVLRWRQYRQDVPSDMSTRQILELPCASAEEQPTPSPVAIILDSESDEPSSSASDLGLTAPVNGSSILVEADSSSDVQEAAQVHRNTIFERSRLLAMQGNPEMPEVRGDVSTNQSRHSDRRNTKHLDSNSESMSDVCSVGDDFTHNESAVNESHGRLVLNNDIHGDDDADGDDDDDDDDYARADLDTTKRQQSELLRSEQSEYALFVNKLRSSADSSIAPAAGLKDGVSFAVVRSELESELQVLRSRVRDTRRDASGVESSMVEDVRVLLSIFGIPYITAPMEAEAQCAALVAAQLVDGMVTDDSDAFLFASSERTQVYRHFFQKDRYVEMYSSGAVFEDSSLTQRDFVFLAFLLGSDYTVGIKGVGPVLAMEALAEFGPSTVEVEPEAACAKGIDSDEARVMQALSGFKDWCDKVAKVLPGIELPAELVSTPRRRRLAQVLRKTELPASFPNARVAHAYFYPQVDDSGARFEWGFPNLDLLRQFLGERLGWSTEKTDETLVPLARKMVDGKVTGDVGARQMTLDEFAMSRTNTHHADLGAANLQRSKRVGTAISLHKGKAKSLQTRRSLI</sequence>
<evidence type="ECO:0000256" key="8">
    <source>
        <dbReference type="ARBA" id="ARBA00022801"/>
    </source>
</evidence>
<dbReference type="Gene3D" id="3.40.50.1010">
    <property type="entry name" value="5'-nuclease"/>
    <property type="match status" value="2"/>
</dbReference>
<dbReference type="GO" id="GO:0003697">
    <property type="term" value="F:single-stranded DNA binding"/>
    <property type="evidence" value="ECO:0007669"/>
    <property type="project" value="InterPro"/>
</dbReference>
<dbReference type="AlphaFoldDB" id="A0A9W8BHI9"/>
<dbReference type="SUPFAM" id="SSF88723">
    <property type="entry name" value="PIN domain-like"/>
    <property type="match status" value="1"/>
</dbReference>
<feature type="region of interest" description="Disordered" evidence="13">
    <location>
        <begin position="678"/>
        <end position="762"/>
    </location>
</feature>
<keyword evidence="5" id="KW-0479">Metal-binding</keyword>
<keyword evidence="7" id="KW-0227">DNA damage</keyword>
<keyword evidence="8" id="KW-0378">Hydrolase</keyword>
<dbReference type="GO" id="GO:0016788">
    <property type="term" value="F:hydrolase activity, acting on ester bonds"/>
    <property type="evidence" value="ECO:0007669"/>
    <property type="project" value="InterPro"/>
</dbReference>
<evidence type="ECO:0000256" key="5">
    <source>
        <dbReference type="ARBA" id="ARBA00022723"/>
    </source>
</evidence>
<dbReference type="OrthoDB" id="31113at2759"/>